<dbReference type="NCBIfam" id="NF002111">
    <property type="entry name" value="PRK00951.2-1"/>
    <property type="match status" value="1"/>
</dbReference>
<dbReference type="EC" id="4.2.1.19" evidence="6 7"/>
<keyword evidence="9" id="KW-1185">Reference proteome</keyword>
<protein>
    <recommendedName>
        <fullName evidence="2 6">Imidazoleglycerol-phosphate dehydratase</fullName>
        <shortName evidence="6">IGPD</shortName>
        <ecNumber evidence="6 7">4.2.1.19</ecNumber>
    </recommendedName>
</protein>
<evidence type="ECO:0000256" key="3">
    <source>
        <dbReference type="ARBA" id="ARBA00022605"/>
    </source>
</evidence>
<dbReference type="FunFam" id="3.30.230.40:FF:000003">
    <property type="entry name" value="Imidazoleglycerol-phosphate dehydratase HisB"/>
    <property type="match status" value="1"/>
</dbReference>
<evidence type="ECO:0000256" key="4">
    <source>
        <dbReference type="ARBA" id="ARBA00023102"/>
    </source>
</evidence>
<dbReference type="AlphaFoldDB" id="A0A1U7ND90"/>
<gene>
    <name evidence="6 8" type="primary">hisB</name>
    <name evidence="8" type="ORF">BO222_11430</name>
</gene>
<dbReference type="Pfam" id="PF00475">
    <property type="entry name" value="IGPD"/>
    <property type="match status" value="1"/>
</dbReference>
<dbReference type="NCBIfam" id="NF002114">
    <property type="entry name" value="PRK00951.2-4"/>
    <property type="match status" value="1"/>
</dbReference>
<organism evidence="8 9">
    <name type="scientific">Ileibacterium valens</name>
    <dbReference type="NCBI Taxonomy" id="1862668"/>
    <lineage>
        <taxon>Bacteria</taxon>
        <taxon>Bacillati</taxon>
        <taxon>Bacillota</taxon>
        <taxon>Erysipelotrichia</taxon>
        <taxon>Erysipelotrichales</taxon>
        <taxon>Erysipelotrichaceae</taxon>
        <taxon>Ileibacterium</taxon>
    </lineage>
</organism>
<accession>A0A1U7ND90</accession>
<dbReference type="PROSITE" id="PS00954">
    <property type="entry name" value="IGP_DEHYDRATASE_1"/>
    <property type="match status" value="1"/>
</dbReference>
<comment type="similarity">
    <text evidence="6 7">Belongs to the imidazoleglycerol-phosphate dehydratase family.</text>
</comment>
<keyword evidence="6" id="KW-0963">Cytoplasm</keyword>
<proteinExistence type="inferred from homology"/>
<dbReference type="HAMAP" id="MF_00076">
    <property type="entry name" value="HisB"/>
    <property type="match status" value="1"/>
</dbReference>
<keyword evidence="4 6" id="KW-0368">Histidine biosynthesis</keyword>
<dbReference type="PANTHER" id="PTHR23133:SF2">
    <property type="entry name" value="IMIDAZOLEGLYCEROL-PHOSPHATE DEHYDRATASE"/>
    <property type="match status" value="1"/>
</dbReference>
<comment type="catalytic activity">
    <reaction evidence="6 7">
        <text>D-erythro-1-(imidazol-4-yl)glycerol 3-phosphate = 3-(imidazol-4-yl)-2-oxopropyl phosphate + H2O</text>
        <dbReference type="Rhea" id="RHEA:11040"/>
        <dbReference type="ChEBI" id="CHEBI:15377"/>
        <dbReference type="ChEBI" id="CHEBI:57766"/>
        <dbReference type="ChEBI" id="CHEBI:58278"/>
        <dbReference type="EC" id="4.2.1.19"/>
    </reaction>
</comment>
<dbReference type="RefSeq" id="WP_075820909.1">
    <property type="nucleotide sequence ID" value="NZ_CAOUMU010000067.1"/>
</dbReference>
<dbReference type="UniPathway" id="UPA00031">
    <property type="reaction ID" value="UER00011"/>
</dbReference>
<dbReference type="GO" id="GO:0004424">
    <property type="term" value="F:imidazoleglycerol-phosphate dehydratase activity"/>
    <property type="evidence" value="ECO:0007669"/>
    <property type="project" value="UniProtKB-UniRule"/>
</dbReference>
<evidence type="ECO:0000256" key="6">
    <source>
        <dbReference type="HAMAP-Rule" id="MF_00076"/>
    </source>
</evidence>
<dbReference type="SUPFAM" id="SSF54211">
    <property type="entry name" value="Ribosomal protein S5 domain 2-like"/>
    <property type="match status" value="2"/>
</dbReference>
<dbReference type="GO" id="GO:0000105">
    <property type="term" value="P:L-histidine biosynthetic process"/>
    <property type="evidence" value="ECO:0007669"/>
    <property type="project" value="UniProtKB-UniRule"/>
</dbReference>
<dbReference type="InterPro" id="IPR038494">
    <property type="entry name" value="IGPD_sf"/>
</dbReference>
<evidence type="ECO:0000313" key="9">
    <source>
        <dbReference type="Proteomes" id="UP000186341"/>
    </source>
</evidence>
<evidence type="ECO:0000256" key="1">
    <source>
        <dbReference type="ARBA" id="ARBA00005047"/>
    </source>
</evidence>
<evidence type="ECO:0000256" key="5">
    <source>
        <dbReference type="ARBA" id="ARBA00023239"/>
    </source>
</evidence>
<dbReference type="CDD" id="cd07914">
    <property type="entry name" value="IGPD"/>
    <property type="match status" value="1"/>
</dbReference>
<dbReference type="GeneID" id="82203746"/>
<evidence type="ECO:0000256" key="7">
    <source>
        <dbReference type="RuleBase" id="RU000599"/>
    </source>
</evidence>
<dbReference type="InterPro" id="IPR020568">
    <property type="entry name" value="Ribosomal_Su5_D2-typ_SF"/>
</dbReference>
<sequence length="193" mass="21758">MRRAIQERNTKETELNMIVEIDGSGQALVDTGIGFFNHMLELFAFHSGFDLKVKARGDLEVDDHHTVEDLGILFGKCLKEALKDKRGIARYGSFRMPMDEALAIVDLDISGRPYLVFDAEFTREKVGEYSTEMTEEFFRAICDHSGITLHIHVPYGKNDHHKIEAVFKAFGRALKQAVRIEGDAIPSSKGVLE</sequence>
<evidence type="ECO:0000256" key="2">
    <source>
        <dbReference type="ARBA" id="ARBA00016664"/>
    </source>
</evidence>
<dbReference type="NCBIfam" id="NF002107">
    <property type="entry name" value="PRK00951.1-2"/>
    <property type="match status" value="1"/>
</dbReference>
<dbReference type="FunFam" id="3.30.230.40:FF:000001">
    <property type="entry name" value="Imidazoleglycerol-phosphate dehydratase HisB"/>
    <property type="match status" value="1"/>
</dbReference>
<dbReference type="Proteomes" id="UP000186341">
    <property type="component" value="Unassembled WGS sequence"/>
</dbReference>
<evidence type="ECO:0000313" key="8">
    <source>
        <dbReference type="EMBL" id="OLU36934.1"/>
    </source>
</evidence>
<comment type="caution">
    <text evidence="8">The sequence shown here is derived from an EMBL/GenBank/DDBJ whole genome shotgun (WGS) entry which is preliminary data.</text>
</comment>
<dbReference type="PROSITE" id="PS00955">
    <property type="entry name" value="IGP_DEHYDRATASE_2"/>
    <property type="match status" value="1"/>
</dbReference>
<dbReference type="InterPro" id="IPR000807">
    <property type="entry name" value="ImidazoleglycerolP_deHydtase"/>
</dbReference>
<dbReference type="InterPro" id="IPR020565">
    <property type="entry name" value="ImidazoleglycerP_deHydtase_CS"/>
</dbReference>
<dbReference type="EMBL" id="MPJW01000244">
    <property type="protein sequence ID" value="OLU36934.1"/>
    <property type="molecule type" value="Genomic_DNA"/>
</dbReference>
<name>A0A1U7ND90_9FIRM</name>
<dbReference type="OrthoDB" id="9790411at2"/>
<reference evidence="8 9" key="1">
    <citation type="submission" date="2016-11" db="EMBL/GenBank/DDBJ databases">
        <title>Description of two novel members of the family Erysipelotrichaceae: Ileibacterium lipovorans gen. nov., sp. nov. and Dubosiella newyorkensis, gen. nov., sp. nov.</title>
        <authorList>
            <person name="Cox L.M."/>
            <person name="Sohn J."/>
            <person name="Tyrrell K.L."/>
            <person name="Citron D.M."/>
            <person name="Lawson P.A."/>
            <person name="Patel N.B."/>
            <person name="Iizumi T."/>
            <person name="Perez-Perez G.I."/>
            <person name="Goldstein E.J."/>
            <person name="Blaser M.J."/>
        </authorList>
    </citation>
    <scope>NUCLEOTIDE SEQUENCE [LARGE SCALE GENOMIC DNA]</scope>
    <source>
        <strain evidence="8 9">NYU-BL-A3</strain>
    </source>
</reference>
<comment type="pathway">
    <text evidence="1 6 7">Amino-acid biosynthesis; L-histidine biosynthesis; L-histidine from 5-phospho-alpha-D-ribose 1-diphosphate: step 6/9.</text>
</comment>
<dbReference type="PANTHER" id="PTHR23133">
    <property type="entry name" value="IMIDAZOLEGLYCEROL-PHOSPHATE DEHYDRATASE HIS7"/>
    <property type="match status" value="1"/>
</dbReference>
<dbReference type="Gene3D" id="3.30.230.40">
    <property type="entry name" value="Imidazole glycerol phosphate dehydratase, domain 1"/>
    <property type="match status" value="2"/>
</dbReference>
<keyword evidence="3 6" id="KW-0028">Amino-acid biosynthesis</keyword>
<dbReference type="GO" id="GO:0005737">
    <property type="term" value="C:cytoplasm"/>
    <property type="evidence" value="ECO:0007669"/>
    <property type="project" value="UniProtKB-SubCell"/>
</dbReference>
<keyword evidence="5 6" id="KW-0456">Lyase</keyword>
<comment type="subcellular location">
    <subcellularLocation>
        <location evidence="6 7">Cytoplasm</location>
    </subcellularLocation>
</comment>